<dbReference type="Proteomes" id="UP001146120">
    <property type="component" value="Unassembled WGS sequence"/>
</dbReference>
<comment type="caution">
    <text evidence="3">The sequence shown here is derived from an EMBL/GenBank/DDBJ whole genome shotgun (WGS) entry which is preliminary data.</text>
</comment>
<keyword evidence="1" id="KW-0863">Zinc-finger</keyword>
<organism evidence="3 4">
    <name type="scientific">Lagenidium giganteum</name>
    <dbReference type="NCBI Taxonomy" id="4803"/>
    <lineage>
        <taxon>Eukaryota</taxon>
        <taxon>Sar</taxon>
        <taxon>Stramenopiles</taxon>
        <taxon>Oomycota</taxon>
        <taxon>Peronosporomycetes</taxon>
        <taxon>Pythiales</taxon>
        <taxon>Pythiaceae</taxon>
    </lineage>
</organism>
<dbReference type="InterPro" id="IPR007527">
    <property type="entry name" value="Znf_SWIM"/>
</dbReference>
<evidence type="ECO:0000259" key="2">
    <source>
        <dbReference type="PROSITE" id="PS50966"/>
    </source>
</evidence>
<feature type="domain" description="SWIM-type" evidence="2">
    <location>
        <begin position="148"/>
        <end position="189"/>
    </location>
</feature>
<keyword evidence="1" id="KW-0862">Zinc</keyword>
<dbReference type="PROSITE" id="PS50966">
    <property type="entry name" value="ZF_SWIM"/>
    <property type="match status" value="1"/>
</dbReference>
<evidence type="ECO:0000256" key="1">
    <source>
        <dbReference type="PROSITE-ProRule" id="PRU00325"/>
    </source>
</evidence>
<keyword evidence="4" id="KW-1185">Reference proteome</keyword>
<dbReference type="AlphaFoldDB" id="A0AAV2Z5X6"/>
<keyword evidence="1" id="KW-0479">Metal-binding</keyword>
<reference evidence="3" key="2">
    <citation type="journal article" date="2023" name="Microbiol Resour">
        <title>Decontamination and Annotation of the Draft Genome Sequence of the Oomycete Lagenidium giganteum ARSEF 373.</title>
        <authorList>
            <person name="Morgan W.R."/>
            <person name="Tartar A."/>
        </authorList>
    </citation>
    <scope>NUCLEOTIDE SEQUENCE</scope>
    <source>
        <strain evidence="3">ARSEF 373</strain>
    </source>
</reference>
<dbReference type="GO" id="GO:0008270">
    <property type="term" value="F:zinc ion binding"/>
    <property type="evidence" value="ECO:0007669"/>
    <property type="project" value="UniProtKB-KW"/>
</dbReference>
<evidence type="ECO:0000313" key="4">
    <source>
        <dbReference type="Proteomes" id="UP001146120"/>
    </source>
</evidence>
<dbReference type="EMBL" id="DAKRPA010000056">
    <property type="protein sequence ID" value="DBA00934.1"/>
    <property type="molecule type" value="Genomic_DNA"/>
</dbReference>
<reference evidence="3" key="1">
    <citation type="submission" date="2022-11" db="EMBL/GenBank/DDBJ databases">
        <authorList>
            <person name="Morgan W.R."/>
            <person name="Tartar A."/>
        </authorList>
    </citation>
    <scope>NUCLEOTIDE SEQUENCE</scope>
    <source>
        <strain evidence="3">ARSEF 373</strain>
    </source>
</reference>
<protein>
    <recommendedName>
        <fullName evidence="2">SWIM-type domain-containing protein</fullName>
    </recommendedName>
</protein>
<proteinExistence type="predicted"/>
<evidence type="ECO:0000313" key="3">
    <source>
        <dbReference type="EMBL" id="DBA00934.1"/>
    </source>
</evidence>
<gene>
    <name evidence="3" type="ORF">N0F65_006134</name>
</gene>
<name>A0AAV2Z5X6_9STRA</name>
<feature type="non-terminal residue" evidence="3">
    <location>
        <position position="1"/>
    </location>
</feature>
<accession>A0AAV2Z5X6</accession>
<sequence length="251" mass="28697">LFQEKLSSVLHALVQRWACVGVQLREHNDNSCRVKLDRDQGCHRRQDRIDKCISALIQHQVRVFRGFEAALSKTTVCSRTFVGVPQFLRGVASILSDLALGYVLRQWDYFQVDKSRWVFQENDTCSTIPSTSYSTFRSTSSKVSKSEYIISSSDGSCTVCTRTWSCSCFHAVSMRLPCQHMYYVCVSALRLTVLPVESISDRWNMHYDINSSSAVIHGQQFIGSTLQHARSCKHRHARWDRGRRDQTACVS</sequence>